<dbReference type="Proteomes" id="UP001596495">
    <property type="component" value="Unassembled WGS sequence"/>
</dbReference>
<accession>A0ABW2R495</accession>
<sequence>MDDPSEEVLAEAMNTVERNDLTFREERARRMIWASSLPKAPGMVMGRFEQLHLAEEARWCYIDGRYAATVMISYAVIEHSLDEIAEAFIGTRSSKKGQTSIDVCREASLLDNDLLDQADRVREVRNALGHYKPEANPHRAVNRSRDKNISPQVMLQEDAKDALKVAMSMFVATLRPAEF</sequence>
<gene>
    <name evidence="1" type="ORF">ACFQNJ_02025</name>
</gene>
<keyword evidence="2" id="KW-1185">Reference proteome</keyword>
<proteinExistence type="predicted"/>
<protein>
    <recommendedName>
        <fullName evidence="3">DUF4145 domain-containing protein</fullName>
    </recommendedName>
</protein>
<organism evidence="1 2">
    <name type="scientific">Hydrogenophaga bisanensis</name>
    <dbReference type="NCBI Taxonomy" id="439611"/>
    <lineage>
        <taxon>Bacteria</taxon>
        <taxon>Pseudomonadati</taxon>
        <taxon>Pseudomonadota</taxon>
        <taxon>Betaproteobacteria</taxon>
        <taxon>Burkholderiales</taxon>
        <taxon>Comamonadaceae</taxon>
        <taxon>Hydrogenophaga</taxon>
    </lineage>
</organism>
<evidence type="ECO:0000313" key="2">
    <source>
        <dbReference type="Proteomes" id="UP001596495"/>
    </source>
</evidence>
<dbReference type="RefSeq" id="WP_382253425.1">
    <property type="nucleotide sequence ID" value="NZ_JBHTBX010000001.1"/>
</dbReference>
<comment type="caution">
    <text evidence="1">The sequence shown here is derived from an EMBL/GenBank/DDBJ whole genome shotgun (WGS) entry which is preliminary data.</text>
</comment>
<evidence type="ECO:0008006" key="3">
    <source>
        <dbReference type="Google" id="ProtNLM"/>
    </source>
</evidence>
<reference evidence="2" key="1">
    <citation type="journal article" date="2019" name="Int. J. Syst. Evol. Microbiol.">
        <title>The Global Catalogue of Microorganisms (GCM) 10K type strain sequencing project: providing services to taxonomists for standard genome sequencing and annotation.</title>
        <authorList>
            <consortium name="The Broad Institute Genomics Platform"/>
            <consortium name="The Broad Institute Genome Sequencing Center for Infectious Disease"/>
            <person name="Wu L."/>
            <person name="Ma J."/>
        </authorList>
    </citation>
    <scope>NUCLEOTIDE SEQUENCE [LARGE SCALE GENOMIC DNA]</scope>
    <source>
        <strain evidence="2">CCUG 54518</strain>
    </source>
</reference>
<evidence type="ECO:0000313" key="1">
    <source>
        <dbReference type="EMBL" id="MFC7433284.1"/>
    </source>
</evidence>
<dbReference type="EMBL" id="JBHTBX010000001">
    <property type="protein sequence ID" value="MFC7433284.1"/>
    <property type="molecule type" value="Genomic_DNA"/>
</dbReference>
<name>A0ABW2R495_9BURK</name>